<reference evidence="3" key="1">
    <citation type="journal article" date="2019" name="Int. J. Syst. Evol. Microbiol.">
        <title>The Global Catalogue of Microorganisms (GCM) 10K type strain sequencing project: providing services to taxonomists for standard genome sequencing and annotation.</title>
        <authorList>
            <consortium name="The Broad Institute Genomics Platform"/>
            <consortium name="The Broad Institute Genome Sequencing Center for Infectious Disease"/>
            <person name="Wu L."/>
            <person name="Ma J."/>
        </authorList>
    </citation>
    <scope>NUCLEOTIDE SEQUENCE [LARGE SCALE GENOMIC DNA]</scope>
    <source>
        <strain evidence="3">JCM 10425</strain>
    </source>
</reference>
<sequence>MKACIRSVYGSADVLQVRDVESPTPAGDEVLVQVRASSNDRGVWHMMTGFPLVVRPVIGLRAPKVQVLGRAFAGVVTAVGSAVTRFSPGDQVFGTTNAGSWAEYTVAPERLLAPLPPEVSFEQGATVGCSGTTALQAVRSGGVRAGQRVMVIGAGGGVGSFAVQLAALRSAGVTAVCGASKHDLVTSLGADEVVDYTREEVDARGPRYDVIVDCAGNRPLSLLRKALVPGGTLVSVGGEDHPGRLMQGFQWQLVRPIAGVFVRRRVRSVVAREGGEDLVELGRLMAAGELTPAIPRTYSLAEAPECMRYLAEGHPAGKVVIAIS</sequence>
<organism evidence="2 3">
    <name type="scientific">Cryptosporangium japonicum</name>
    <dbReference type="NCBI Taxonomy" id="80872"/>
    <lineage>
        <taxon>Bacteria</taxon>
        <taxon>Bacillati</taxon>
        <taxon>Actinomycetota</taxon>
        <taxon>Actinomycetes</taxon>
        <taxon>Cryptosporangiales</taxon>
        <taxon>Cryptosporangiaceae</taxon>
        <taxon>Cryptosporangium</taxon>
    </lineage>
</organism>
<dbReference type="PANTHER" id="PTHR44013">
    <property type="entry name" value="ZINC-TYPE ALCOHOL DEHYDROGENASE-LIKE PROTEIN C16A3.02C"/>
    <property type="match status" value="1"/>
</dbReference>
<accession>A0ABP3DGA0</accession>
<dbReference type="Proteomes" id="UP001500967">
    <property type="component" value="Unassembled WGS sequence"/>
</dbReference>
<evidence type="ECO:0000313" key="3">
    <source>
        <dbReference type="Proteomes" id="UP001500967"/>
    </source>
</evidence>
<dbReference type="RefSeq" id="WP_344648136.1">
    <property type="nucleotide sequence ID" value="NZ_BAAAGX010000006.1"/>
</dbReference>
<dbReference type="SUPFAM" id="SSF50129">
    <property type="entry name" value="GroES-like"/>
    <property type="match status" value="1"/>
</dbReference>
<dbReference type="InterPro" id="IPR020843">
    <property type="entry name" value="ER"/>
</dbReference>
<dbReference type="PANTHER" id="PTHR44013:SF1">
    <property type="entry name" value="ZINC-TYPE ALCOHOL DEHYDROGENASE-LIKE PROTEIN C16A3.02C"/>
    <property type="match status" value="1"/>
</dbReference>
<dbReference type="SUPFAM" id="SSF51735">
    <property type="entry name" value="NAD(P)-binding Rossmann-fold domains"/>
    <property type="match status" value="1"/>
</dbReference>
<gene>
    <name evidence="2" type="ORF">GCM10009539_16760</name>
</gene>
<proteinExistence type="predicted"/>
<comment type="caution">
    <text evidence="2">The sequence shown here is derived from an EMBL/GenBank/DDBJ whole genome shotgun (WGS) entry which is preliminary data.</text>
</comment>
<dbReference type="Gene3D" id="3.90.180.10">
    <property type="entry name" value="Medium-chain alcohol dehydrogenases, catalytic domain"/>
    <property type="match status" value="1"/>
</dbReference>
<dbReference type="Pfam" id="PF08240">
    <property type="entry name" value="ADH_N"/>
    <property type="match status" value="1"/>
</dbReference>
<evidence type="ECO:0000313" key="2">
    <source>
        <dbReference type="EMBL" id="GAA0231989.1"/>
    </source>
</evidence>
<dbReference type="Pfam" id="PF13602">
    <property type="entry name" value="ADH_zinc_N_2"/>
    <property type="match status" value="1"/>
</dbReference>
<feature type="domain" description="Enoyl reductase (ER)" evidence="1">
    <location>
        <begin position="10"/>
        <end position="321"/>
    </location>
</feature>
<name>A0ABP3DGA0_9ACTN</name>
<dbReference type="EMBL" id="BAAAGX010000006">
    <property type="protein sequence ID" value="GAA0231989.1"/>
    <property type="molecule type" value="Genomic_DNA"/>
</dbReference>
<dbReference type="Gene3D" id="3.40.50.720">
    <property type="entry name" value="NAD(P)-binding Rossmann-like Domain"/>
    <property type="match status" value="1"/>
</dbReference>
<dbReference type="InterPro" id="IPR013154">
    <property type="entry name" value="ADH-like_N"/>
</dbReference>
<dbReference type="CDD" id="cd08267">
    <property type="entry name" value="MDR1"/>
    <property type="match status" value="1"/>
</dbReference>
<dbReference type="InterPro" id="IPR052733">
    <property type="entry name" value="Chloroplast_QOR"/>
</dbReference>
<dbReference type="InterPro" id="IPR036291">
    <property type="entry name" value="NAD(P)-bd_dom_sf"/>
</dbReference>
<dbReference type="InterPro" id="IPR011032">
    <property type="entry name" value="GroES-like_sf"/>
</dbReference>
<evidence type="ECO:0000259" key="1">
    <source>
        <dbReference type="SMART" id="SM00829"/>
    </source>
</evidence>
<keyword evidence="3" id="KW-1185">Reference proteome</keyword>
<protein>
    <submittedName>
        <fullName evidence="2">NAD(P)-dependent alcohol dehydrogenase</fullName>
    </submittedName>
</protein>
<dbReference type="SMART" id="SM00829">
    <property type="entry name" value="PKS_ER"/>
    <property type="match status" value="1"/>
</dbReference>